<name>B1WQU5_CROS5</name>
<dbReference type="InterPro" id="IPR046373">
    <property type="entry name" value="Acyl-CoA_Oxase/DH_mid-dom_sf"/>
</dbReference>
<dbReference type="CDD" id="cd00567">
    <property type="entry name" value="ACAD"/>
    <property type="match status" value="1"/>
</dbReference>
<dbReference type="Pfam" id="PF02770">
    <property type="entry name" value="Acyl-CoA_dh_M"/>
    <property type="match status" value="1"/>
</dbReference>
<dbReference type="HOGENOM" id="CLU_022921_0_0_3"/>
<keyword evidence="9" id="KW-1185">Reference proteome</keyword>
<gene>
    <name evidence="8" type="ordered locus">cce_4049</name>
</gene>
<dbReference type="RefSeq" id="WP_009543866.1">
    <property type="nucleotide sequence ID" value="NC_010546.1"/>
</dbReference>
<dbReference type="SUPFAM" id="SSF47203">
    <property type="entry name" value="Acyl-CoA dehydrogenase C-terminal domain-like"/>
    <property type="match status" value="1"/>
</dbReference>
<evidence type="ECO:0000256" key="2">
    <source>
        <dbReference type="ARBA" id="ARBA00009347"/>
    </source>
</evidence>
<dbReference type="STRING" id="43989.cce_4049"/>
<feature type="domain" description="Acyl-CoA oxidase/dehydrogenase middle" evidence="7">
    <location>
        <begin position="124"/>
        <end position="222"/>
    </location>
</feature>
<reference evidence="8 9" key="1">
    <citation type="journal article" date="2008" name="Proc. Natl. Acad. Sci. U.S.A.">
        <title>The genome of Cyanothece 51142, a unicellular diazotrophic cyanobacterium important in the marine nitrogen cycle.</title>
        <authorList>
            <person name="Welsh E.A."/>
            <person name="Liberton M."/>
            <person name="Stoeckel J."/>
            <person name="Loh T."/>
            <person name="Elvitigala T."/>
            <person name="Wang C."/>
            <person name="Wollam A."/>
            <person name="Fulton R.S."/>
            <person name="Clifton S.W."/>
            <person name="Jacobs J.M."/>
            <person name="Aurora R."/>
            <person name="Ghosh B.K."/>
            <person name="Sherman L.A."/>
            <person name="Smith R.D."/>
            <person name="Wilson R.K."/>
            <person name="Pakrasi H.B."/>
        </authorList>
    </citation>
    <scope>NUCLEOTIDE SEQUENCE [LARGE SCALE GENOMIC DNA]</scope>
    <source>
        <strain evidence="9">ATCC 51142 / BH68</strain>
    </source>
</reference>
<dbReference type="Gene3D" id="1.20.140.10">
    <property type="entry name" value="Butyryl-CoA Dehydrogenase, subunit A, domain 3"/>
    <property type="match status" value="1"/>
</dbReference>
<dbReference type="InterPro" id="IPR037069">
    <property type="entry name" value="AcylCoA_DH/ox_N_sf"/>
</dbReference>
<accession>B1WQU5</accession>
<sequence>MHQLKQYWVAERLDKDLGDPWTPENVMSFKQVVEIDEKEEFPHSEIEWLYNWKLQHYYVPAECGGEFTSFEEFLAFVRVLCRRDQTIGIAFTTLFWSFITWMAGTEEQKQQLAQYIKNENGAMCLGYSEREHGSDLVGGDLTAQKVPGGYILNGEKWPINRATISGISYILAKTDPEGGPKCLTLFMVDKRQLNPDNYYNLPKILTHGIRASDMSGIGFKDCFVPDSMRIKEEGDGLEFALKGFQVTRTFCAAFSLGAADTALRTTLNFAIKRVVYGKKVIDIPQPRKVLVDAFLDILICDCETIGAARGFHIIPEQFSVWASVTKYFVTTQIETMINSVYTVLGSRFYMREEHDWGIFQKVLRDNSIISMFDGSTVVNLHALMLQFRQLTKQRSRRKPEAIADLQKRLEAIFSLEQPLPSFNGEKLELFGRGADDPLQGLEIALQQLEAFKETTDTDEEVLEKLIVLGNLVLEELNAHDELIANSKFEYGHDQSPELFEVAKTYCTLHAAACCLQMWLYNRTILGDFFAQGEWLVLSLHRLLRTMRPLPYSISDVYVENTAQELLKLYKEDKLFSIVPFQLAHSPINEDRSYATSKLQLQA</sequence>
<dbReference type="KEGG" id="cyt:cce_4049"/>
<keyword evidence="5" id="KW-0560">Oxidoreductase</keyword>
<keyword evidence="3 5" id="KW-0285">Flavoprotein</keyword>
<dbReference type="eggNOG" id="COG1960">
    <property type="taxonomic scope" value="Bacteria"/>
</dbReference>
<keyword evidence="4 5" id="KW-0274">FAD</keyword>
<dbReference type="AlphaFoldDB" id="B1WQU5"/>
<feature type="domain" description="Acyl-CoA dehydrogenase/oxidase C-terminal" evidence="6">
    <location>
        <begin position="234"/>
        <end position="380"/>
    </location>
</feature>
<evidence type="ECO:0000313" key="8">
    <source>
        <dbReference type="EMBL" id="ACB53397.1"/>
    </source>
</evidence>
<dbReference type="GO" id="GO:0005886">
    <property type="term" value="C:plasma membrane"/>
    <property type="evidence" value="ECO:0007669"/>
    <property type="project" value="TreeGrafter"/>
</dbReference>
<evidence type="ECO:0000313" key="9">
    <source>
        <dbReference type="Proteomes" id="UP000001203"/>
    </source>
</evidence>
<evidence type="ECO:0000256" key="5">
    <source>
        <dbReference type="RuleBase" id="RU362125"/>
    </source>
</evidence>
<comment type="cofactor">
    <cofactor evidence="1 5">
        <name>FAD</name>
        <dbReference type="ChEBI" id="CHEBI:57692"/>
    </cofactor>
</comment>
<dbReference type="InterPro" id="IPR036250">
    <property type="entry name" value="AcylCo_DH-like_C"/>
</dbReference>
<evidence type="ECO:0000259" key="7">
    <source>
        <dbReference type="Pfam" id="PF02770"/>
    </source>
</evidence>
<evidence type="ECO:0000256" key="1">
    <source>
        <dbReference type="ARBA" id="ARBA00001974"/>
    </source>
</evidence>
<dbReference type="GO" id="GO:0050660">
    <property type="term" value="F:flavin adenine dinucleotide binding"/>
    <property type="evidence" value="ECO:0007669"/>
    <property type="project" value="InterPro"/>
</dbReference>
<dbReference type="SUPFAM" id="SSF56645">
    <property type="entry name" value="Acyl-CoA dehydrogenase NM domain-like"/>
    <property type="match status" value="1"/>
</dbReference>
<dbReference type="PANTHER" id="PTHR43884">
    <property type="entry name" value="ACYL-COA DEHYDROGENASE"/>
    <property type="match status" value="1"/>
</dbReference>
<dbReference type="InterPro" id="IPR009100">
    <property type="entry name" value="AcylCoA_DH/oxidase_NM_dom_sf"/>
</dbReference>
<dbReference type="Pfam" id="PF00441">
    <property type="entry name" value="Acyl-CoA_dh_1"/>
    <property type="match status" value="1"/>
</dbReference>
<dbReference type="Gene3D" id="1.10.540.10">
    <property type="entry name" value="Acyl-CoA dehydrogenase/oxidase, N-terminal domain"/>
    <property type="match status" value="1"/>
</dbReference>
<dbReference type="GO" id="GO:0003995">
    <property type="term" value="F:acyl-CoA dehydrogenase activity"/>
    <property type="evidence" value="ECO:0007669"/>
    <property type="project" value="TreeGrafter"/>
</dbReference>
<dbReference type="Gene3D" id="2.40.110.10">
    <property type="entry name" value="Butyryl-CoA Dehydrogenase, subunit A, domain 2"/>
    <property type="match status" value="1"/>
</dbReference>
<evidence type="ECO:0000256" key="3">
    <source>
        <dbReference type="ARBA" id="ARBA00022630"/>
    </source>
</evidence>
<evidence type="ECO:0000256" key="4">
    <source>
        <dbReference type="ARBA" id="ARBA00022827"/>
    </source>
</evidence>
<dbReference type="OrthoDB" id="3666321at2"/>
<dbReference type="InterPro" id="IPR006091">
    <property type="entry name" value="Acyl-CoA_Oxase/DH_mid-dom"/>
</dbReference>
<comment type="similarity">
    <text evidence="2 5">Belongs to the acyl-CoA dehydrogenase family.</text>
</comment>
<dbReference type="Proteomes" id="UP000001203">
    <property type="component" value="Chromosome circular"/>
</dbReference>
<dbReference type="EMBL" id="CP000806">
    <property type="protein sequence ID" value="ACB53397.1"/>
    <property type="molecule type" value="Genomic_DNA"/>
</dbReference>
<protein>
    <submittedName>
        <fullName evidence="8">Acyl-CoA dehydrogenase</fullName>
    </submittedName>
</protein>
<dbReference type="PANTHER" id="PTHR43884:SF19">
    <property type="entry name" value="ACYL-COA DEHYDROGENASE FADE4-RELATED"/>
    <property type="match status" value="1"/>
</dbReference>
<dbReference type="InterPro" id="IPR009075">
    <property type="entry name" value="AcylCo_DH/oxidase_C"/>
</dbReference>
<organism evidence="8 9">
    <name type="scientific">Crocosphaera subtropica (strain ATCC 51142 / BH68)</name>
    <name type="common">Cyanothece sp. (strain ATCC 51142)</name>
    <dbReference type="NCBI Taxonomy" id="43989"/>
    <lineage>
        <taxon>Bacteria</taxon>
        <taxon>Bacillati</taxon>
        <taxon>Cyanobacteriota</taxon>
        <taxon>Cyanophyceae</taxon>
        <taxon>Oscillatoriophycideae</taxon>
        <taxon>Chroococcales</taxon>
        <taxon>Aphanothecaceae</taxon>
        <taxon>Crocosphaera</taxon>
        <taxon>Crocosphaera subtropica</taxon>
    </lineage>
</organism>
<evidence type="ECO:0000259" key="6">
    <source>
        <dbReference type="Pfam" id="PF00441"/>
    </source>
</evidence>
<proteinExistence type="inferred from homology"/>